<evidence type="ECO:0000313" key="2">
    <source>
        <dbReference type="EMBL" id="ODN05217.1"/>
    </source>
</evidence>
<proteinExistence type="predicted"/>
<reference evidence="2 3" key="1">
    <citation type="journal article" date="2016" name="Genome Biol. Evol.">
        <title>Gene Family Evolution Reflects Adaptation to Soil Environmental Stressors in the Genome of the Collembolan Orchesella cincta.</title>
        <authorList>
            <person name="Faddeeva-Vakhrusheva A."/>
            <person name="Derks M.F."/>
            <person name="Anvar S.Y."/>
            <person name="Agamennone V."/>
            <person name="Suring W."/>
            <person name="Smit S."/>
            <person name="van Straalen N.M."/>
            <person name="Roelofs D."/>
        </authorList>
    </citation>
    <scope>NUCLEOTIDE SEQUENCE [LARGE SCALE GENOMIC DNA]</scope>
    <source>
        <tissue evidence="2">Mixed pool</tissue>
    </source>
</reference>
<sequence>MTAMAAANQTDQNDGTLAVGCRGHQIDSEFPLESRTPFALPLVMYTLPVGVKGRRHHHEVDLCALPVLNWEAYIRDVKTSMTVSLPQMAPKYYGRKVRKKGRKTVANNQRDLELEEEEDDNSFSSSSDSSGSETDHEETIAVRRSKNKHKSQALDARMAEFDQKSNSKLMKLRHALMDSENVRNPEETEEERKIRFKQIHASFKRVAGEADHTKDNKNDKPSNNSFEYTVRELTRKKLPLISLAKLKNRPKLIIQATWNHMYGGLGGAGCFMKTGSSNKSFKKLYVFVGKGSQLRAVRLKAASRASMFNHTIDSVWEENPDDMPSNKRKSNGAEADPLSDLIFQLVPNNTSDILGVRRGKSIDLYNTEDDVPYYMESISNTLYGTEELYPESFPKSRTLELLTDPLLLGLDLNPTYIPECITIDENWVVRICDFTQGWGLQIKSTNSMYAIPREPTTKLNREDYPTFQLNSAAGVSFTHFGKMFYAWGNSVVYLGDRRCTSSSSDFVPLFDVQKSLHSQALTDQNFFHTNPVYLNEYISCMRKSKSRDTYYYVGTTSKIYLMDLRVPSHPVIKISHGLQSPPAYLDTYSNENFEILVGASQRVPETVALITDHAHVHCYDRPGCTAKNPVLHCYPRHLSNSRVFFDETMKTGNGFSMPIDHNHVKGRHYAWTTGLSIWPSRFENPKSPRGVVVVTTNNFGDIFYQEWDQKPIPSHKKTAADDTLIKTFTSKWKNAMTSKISLLDKTKSSRNTKTFVDCSLIMDTLAKEIEKLQGVRDAPFDCFKPHELQYQSNVKDMPSTAELISELRRYKGEKAQEMVDVWSELPRRSIVQSDSEEEQHIEQVEIKGEPQDMLWSPSSSVVSINDINESGNEELCSPSEMEEGTTDLQLIRSQRKQASSESETCQHSSEGELITGDINESEEEDVEDMGEIFENSQDFYQHSQAIPKPNLSMNVSDVEDDSSSFMPFEMEDKTQLFVNDYKRLMEDNPDSLQFETEMGYSQYHESTSDSQPFGLFPFCQDSQEPVASASGQSKRSSASYQWRKSSKGRKSGFL</sequence>
<feature type="compositionally biased region" description="Low complexity" evidence="1">
    <location>
        <begin position="1027"/>
        <end position="1039"/>
    </location>
</feature>
<protein>
    <submittedName>
        <fullName evidence="2">Uncharacterized protein</fullName>
    </submittedName>
</protein>
<feature type="region of interest" description="Disordered" evidence="1">
    <location>
        <begin position="206"/>
        <end position="225"/>
    </location>
</feature>
<keyword evidence="3" id="KW-1185">Reference proteome</keyword>
<accession>A0A1D2NJ09</accession>
<dbReference type="Proteomes" id="UP000094527">
    <property type="component" value="Unassembled WGS sequence"/>
</dbReference>
<dbReference type="OMA" id="YYMESIS"/>
<feature type="compositionally biased region" description="Polar residues" evidence="1">
    <location>
        <begin position="894"/>
        <end position="908"/>
    </location>
</feature>
<evidence type="ECO:0000313" key="3">
    <source>
        <dbReference type="Proteomes" id="UP000094527"/>
    </source>
</evidence>
<name>A0A1D2NJ09_ORCCI</name>
<feature type="region of interest" description="Disordered" evidence="1">
    <location>
        <begin position="97"/>
        <end position="162"/>
    </location>
</feature>
<feature type="compositionally biased region" description="Basic and acidic residues" evidence="1">
    <location>
        <begin position="206"/>
        <end position="220"/>
    </location>
</feature>
<evidence type="ECO:0000256" key="1">
    <source>
        <dbReference type="SAM" id="MobiDB-lite"/>
    </source>
</evidence>
<gene>
    <name evidence="2" type="ORF">Ocin01_01468</name>
</gene>
<feature type="region of interest" description="Disordered" evidence="1">
    <location>
        <begin position="894"/>
        <end position="927"/>
    </location>
</feature>
<dbReference type="OrthoDB" id="8251653at2759"/>
<feature type="region of interest" description="Disordered" evidence="1">
    <location>
        <begin position="1024"/>
        <end position="1054"/>
    </location>
</feature>
<comment type="caution">
    <text evidence="2">The sequence shown here is derived from an EMBL/GenBank/DDBJ whole genome shotgun (WGS) entry which is preliminary data.</text>
</comment>
<feature type="compositionally biased region" description="Basic residues" evidence="1">
    <location>
        <begin position="1044"/>
        <end position="1054"/>
    </location>
</feature>
<dbReference type="EMBL" id="LJIJ01000028">
    <property type="protein sequence ID" value="ODN05217.1"/>
    <property type="molecule type" value="Genomic_DNA"/>
</dbReference>
<feature type="compositionally biased region" description="Low complexity" evidence="1">
    <location>
        <begin position="122"/>
        <end position="132"/>
    </location>
</feature>
<organism evidence="2 3">
    <name type="scientific">Orchesella cincta</name>
    <name type="common">Springtail</name>
    <name type="synonym">Podura cincta</name>
    <dbReference type="NCBI Taxonomy" id="48709"/>
    <lineage>
        <taxon>Eukaryota</taxon>
        <taxon>Metazoa</taxon>
        <taxon>Ecdysozoa</taxon>
        <taxon>Arthropoda</taxon>
        <taxon>Hexapoda</taxon>
        <taxon>Collembola</taxon>
        <taxon>Entomobryomorpha</taxon>
        <taxon>Entomobryoidea</taxon>
        <taxon>Orchesellidae</taxon>
        <taxon>Orchesellinae</taxon>
        <taxon>Orchesella</taxon>
    </lineage>
</organism>
<dbReference type="AlphaFoldDB" id="A0A1D2NJ09"/>